<keyword evidence="1" id="KW-0175">Coiled coil</keyword>
<feature type="coiled-coil region" evidence="1">
    <location>
        <begin position="587"/>
        <end position="754"/>
    </location>
</feature>
<dbReference type="Pfam" id="PF13516">
    <property type="entry name" value="LRR_6"/>
    <property type="match status" value="2"/>
</dbReference>
<gene>
    <name evidence="3" type="primary">Lrrc45</name>
    <name evidence="3" type="ORF">SNEC2469_LOCUS6724</name>
</gene>
<dbReference type="SUPFAM" id="SSF52047">
    <property type="entry name" value="RNI-like"/>
    <property type="match status" value="1"/>
</dbReference>
<reference evidence="3" key="1">
    <citation type="submission" date="2021-02" db="EMBL/GenBank/DDBJ databases">
        <authorList>
            <person name="Dougan E. K."/>
            <person name="Rhodes N."/>
            <person name="Thang M."/>
            <person name="Chan C."/>
        </authorList>
    </citation>
    <scope>NUCLEOTIDE SEQUENCE</scope>
</reference>
<sequence>MSLFTSFACGHPFTRCYSTFLKAQEESPTLVLAHARIGDEGAREIAEFASKSVHLRLLDLTGCGITSTGMLQIAEALQCSLTLESLILRHNEITSGPAGEEALASFCQAAQNSPSLRHLDLRYTGLCGEAATLHIASILEGNGALSHLELSWNPLGASAGQVLLKSIRSTSGLFDCQLSGCRLADETMKEIAELLVRNRRAHGEKTSVGPYKGSWIRNDAALEGFSDGKERAMPPGSRSQGQAAAANYPLRFAVANIPGNTVVSDAKTEELVERLFDWREKFLLESSGNDKAARVHEFLHPVSSMVAAVAVPPLDLGGMNVTPALAPIETLGGEVTYKLGGMFWPARCFARLHGDLLLIQRKGKQQAAVVLHGATVEFRSPTTVRIEAPGSPLLAIQLDTAEEAERWALALKQASKRSKGLKDLLSSDVVPLMLSPRSEQEEQEAEERLQSLRVRISEIEAEKDSTVKEVKQELEAQLVEAEAAVKEALKEADNAVCGRREAEQRSHLAEQATTTAEAEHQRHCKELEAAQDQLQEELREMRQKLDLEIASRKEVESKLELRDEELATAKSDLESLTDAHEAQIKLGQEHANKLDEQRRSLEALEAEKQSLLQQSESAVQLNSELQAKLSEEETSRKVSEDEKAASIERCQSLEQKVASLEAELEQSTSSAEACAKERAKLEASCKEAEASVTQHQQEISLLQRRIAAADTRFAAEVACRKAAEERSAGAERRLAETEELLEKALAERIAAQRRFIELEGGRKPLRSELQRRSSRYLNHGQKEAKQNLQFTCHDVMAESCSPRRGQAEPTRVQVLHVWLACLVTWPVAGDKAVAAAASIDSRAEAWGRMIAVGAADGFAPPEQQVKNAECLMTGPGGAAVLYNASGHFVTMLQDAFQPQVAGRAESLGSRQVASLAGSLQALIELEGHIASACFSHELLLDLRKASDALLLLQAQNGRLMLQRTDVHDDLVTASRDFTHEEYASFGRDLGGLWRRALGDAVSSTKQKKEEAVPAMPGPKRPTSSDLLEVTSALLRSFFGHRSDGRAIFLWEHPVLFDHCVGKMSPTLPALEELWDSIGEVLLQVAPSQKLWSFSTPDEQVTTREVQQLAQLGRILQELPMILQDCGLQGNAQKMFLQSVTVLRSPPDKILNAAASSLFVLEQHWTSSAWQ</sequence>
<name>A0A812MQ04_9DINO</name>
<dbReference type="OrthoDB" id="436705at2759"/>
<evidence type="ECO:0000313" key="4">
    <source>
        <dbReference type="Proteomes" id="UP000601435"/>
    </source>
</evidence>
<protein>
    <submittedName>
        <fullName evidence="3">Lrrc45 protein</fullName>
    </submittedName>
</protein>
<dbReference type="InterPro" id="IPR001611">
    <property type="entry name" value="Leu-rich_rpt"/>
</dbReference>
<dbReference type="PANTHER" id="PTHR24114:SF2">
    <property type="entry name" value="F-BOX DOMAIN-CONTAINING PROTEIN-RELATED"/>
    <property type="match status" value="1"/>
</dbReference>
<evidence type="ECO:0000313" key="3">
    <source>
        <dbReference type="EMBL" id="CAE7276794.1"/>
    </source>
</evidence>
<organism evidence="3 4">
    <name type="scientific">Symbiodinium necroappetens</name>
    <dbReference type="NCBI Taxonomy" id="1628268"/>
    <lineage>
        <taxon>Eukaryota</taxon>
        <taxon>Sar</taxon>
        <taxon>Alveolata</taxon>
        <taxon>Dinophyceae</taxon>
        <taxon>Suessiales</taxon>
        <taxon>Symbiodiniaceae</taxon>
        <taxon>Symbiodinium</taxon>
    </lineage>
</organism>
<dbReference type="InterPro" id="IPR032675">
    <property type="entry name" value="LRR_dom_sf"/>
</dbReference>
<evidence type="ECO:0000256" key="1">
    <source>
        <dbReference type="SAM" id="Coils"/>
    </source>
</evidence>
<dbReference type="EMBL" id="CAJNJA010011675">
    <property type="protein sequence ID" value="CAE7276794.1"/>
    <property type="molecule type" value="Genomic_DNA"/>
</dbReference>
<accession>A0A812MQ04</accession>
<keyword evidence="4" id="KW-1185">Reference proteome</keyword>
<dbReference type="Proteomes" id="UP000601435">
    <property type="component" value="Unassembled WGS sequence"/>
</dbReference>
<evidence type="ECO:0000256" key="2">
    <source>
        <dbReference type="SAM" id="MobiDB-lite"/>
    </source>
</evidence>
<dbReference type="InterPro" id="IPR052394">
    <property type="entry name" value="LRR-containing"/>
</dbReference>
<feature type="non-terminal residue" evidence="3">
    <location>
        <position position="1170"/>
    </location>
</feature>
<comment type="caution">
    <text evidence="3">The sequence shown here is derived from an EMBL/GenBank/DDBJ whole genome shotgun (WGS) entry which is preliminary data.</text>
</comment>
<dbReference type="AlphaFoldDB" id="A0A812MQ04"/>
<dbReference type="Gene3D" id="3.80.10.10">
    <property type="entry name" value="Ribonuclease Inhibitor"/>
    <property type="match status" value="2"/>
</dbReference>
<proteinExistence type="predicted"/>
<dbReference type="PANTHER" id="PTHR24114">
    <property type="entry name" value="LEUCINE RICH REPEAT FAMILY PROTEIN"/>
    <property type="match status" value="1"/>
</dbReference>
<feature type="region of interest" description="Disordered" evidence="2">
    <location>
        <begin position="500"/>
        <end position="521"/>
    </location>
</feature>
<dbReference type="SMART" id="SM00368">
    <property type="entry name" value="LRR_RI"/>
    <property type="match status" value="5"/>
</dbReference>